<accession>A0ACC5WF95</accession>
<gene>
    <name evidence="1" type="ORF">PGIGA_G00206140</name>
</gene>
<evidence type="ECO:0000313" key="2">
    <source>
        <dbReference type="Proteomes" id="UP000829447"/>
    </source>
</evidence>
<reference evidence="1 2" key="1">
    <citation type="journal article" date="2022" name="bioRxiv">
        <title>An ancient truncated duplication of the anti-Mullerian hormone receptor type 2 gene is a potential conserved master sex determinant in the Pangasiidae catfish family.</title>
        <authorList>
            <person name="Wen M."/>
            <person name="Pan Q."/>
            <person name="Jouanno E."/>
            <person name="Montfort J."/>
            <person name="Zahm M."/>
            <person name="Cabau C."/>
            <person name="Klopp C."/>
            <person name="Iampietro C."/>
            <person name="Roques C."/>
            <person name="Bouchez O."/>
            <person name="Castinel A."/>
            <person name="Donnadieu C."/>
            <person name="Parrinello H."/>
            <person name="Poncet C."/>
            <person name="Belmonte E."/>
            <person name="Gautier V."/>
            <person name="Avarre J.-C."/>
            <person name="Dugue R."/>
            <person name="Gustiano R."/>
            <person name="Ha T.T.T."/>
            <person name="Campet M."/>
            <person name="Sriphairoj K."/>
            <person name="Ribolli J."/>
            <person name="de Almeida F.L."/>
            <person name="Desvignes T."/>
            <person name="Postlethwait J.H."/>
            <person name="Bucao C.F."/>
            <person name="Robinson-Rechavi M."/>
            <person name="Bobe J."/>
            <person name="Herpin A."/>
            <person name="Guiguen Y."/>
        </authorList>
    </citation>
    <scope>NUCLEOTIDE SEQUENCE [LARGE SCALE GENOMIC DNA]</scope>
    <source>
        <strain evidence="1">YG-Dec2019</strain>
    </source>
</reference>
<sequence length="139" mass="16661">MFPDLVRFMWQSEDQSRRKVELKDDEQLEQRDEDQEVRITSMLIVDQHKAMNNKFTCSVQHDSSFDDQIVIIPRVKHNTMTKTCSKVEEEEEEEFMTFGLFELRRSLYLFNVTYVILLAKNVLYFCTVSVLLYKRNTAF</sequence>
<evidence type="ECO:0000313" key="1">
    <source>
        <dbReference type="EMBL" id="MCI4377666.1"/>
    </source>
</evidence>
<protein>
    <submittedName>
        <fullName evidence="1">Uncharacterized protein</fullName>
    </submittedName>
</protein>
<dbReference type="Proteomes" id="UP000829447">
    <property type="component" value="Linkage Group LG4"/>
</dbReference>
<comment type="caution">
    <text evidence="1">The sequence shown here is derived from an EMBL/GenBank/DDBJ whole genome shotgun (WGS) entry which is preliminary data.</text>
</comment>
<proteinExistence type="predicted"/>
<organism evidence="1 2">
    <name type="scientific">Pangasianodon gigas</name>
    <name type="common">Mekong giant catfish</name>
    <name type="synonym">Pangasius gigas</name>
    <dbReference type="NCBI Taxonomy" id="30993"/>
    <lineage>
        <taxon>Eukaryota</taxon>
        <taxon>Metazoa</taxon>
        <taxon>Chordata</taxon>
        <taxon>Craniata</taxon>
        <taxon>Vertebrata</taxon>
        <taxon>Euteleostomi</taxon>
        <taxon>Actinopterygii</taxon>
        <taxon>Neopterygii</taxon>
        <taxon>Teleostei</taxon>
        <taxon>Ostariophysi</taxon>
        <taxon>Siluriformes</taxon>
        <taxon>Pangasiidae</taxon>
        <taxon>Pangasianodon</taxon>
    </lineage>
</organism>
<dbReference type="EMBL" id="CM040457">
    <property type="protein sequence ID" value="MCI4377666.1"/>
    <property type="molecule type" value="Genomic_DNA"/>
</dbReference>
<keyword evidence="2" id="KW-1185">Reference proteome</keyword>
<name>A0ACC5WF95_PANGG</name>